<evidence type="ECO:0000256" key="3">
    <source>
        <dbReference type="SAM" id="SignalP"/>
    </source>
</evidence>
<evidence type="ECO:0000313" key="5">
    <source>
        <dbReference type="Proteomes" id="UP000500767"/>
    </source>
</evidence>
<dbReference type="SUPFAM" id="SSF101082">
    <property type="entry name" value="Typo IV secretion system protein TraC"/>
    <property type="match status" value="1"/>
</dbReference>
<feature type="signal peptide" evidence="3">
    <location>
        <begin position="1"/>
        <end position="31"/>
    </location>
</feature>
<dbReference type="KEGG" id="lck:HN018_27005"/>
<organism evidence="4 5">
    <name type="scientific">Lichenicola cladoniae</name>
    <dbReference type="NCBI Taxonomy" id="1484109"/>
    <lineage>
        <taxon>Bacteria</taxon>
        <taxon>Pseudomonadati</taxon>
        <taxon>Pseudomonadota</taxon>
        <taxon>Alphaproteobacteria</taxon>
        <taxon>Acetobacterales</taxon>
        <taxon>Acetobacteraceae</taxon>
        <taxon>Lichenicola</taxon>
    </lineage>
</organism>
<dbReference type="EMBL" id="CP053711">
    <property type="protein sequence ID" value="QKE93774.1"/>
    <property type="molecule type" value="Genomic_DNA"/>
</dbReference>
<evidence type="ECO:0000256" key="1">
    <source>
        <dbReference type="SAM" id="Coils"/>
    </source>
</evidence>
<feature type="coiled-coil region" evidence="1">
    <location>
        <begin position="48"/>
        <end position="82"/>
    </location>
</feature>
<protein>
    <submittedName>
        <fullName evidence="4">Uncharacterized protein</fullName>
    </submittedName>
</protein>
<gene>
    <name evidence="4" type="ORF">HN018_27005</name>
</gene>
<sequence length="253" mass="26890">MMMGRREETMRSILVAGFGAVALFASSAAHAELPVIDGANLVNTAKTVVQGAQQISQLAQQLESMKQQLATAQQTYESLTHAPTGALGSFSSQFNVTALRNVLPQGATTLGPVLNGTNLGAMGSMGQQYANQNRIYQPQANDFAAQQMTTNANSIAGVQALANQLFFSASQHINVIQSLEGELTTAPDTKTVGDIQARMATEQTYIAAQQVQAQSVQTWQAAQVRNVEEQNTEAQRQNIDDVLAQDASSSNGS</sequence>
<proteinExistence type="predicted"/>
<dbReference type="RefSeq" id="WP_171837157.1">
    <property type="nucleotide sequence ID" value="NZ_CP053711.1"/>
</dbReference>
<geneLocation type="plasmid" evidence="4 5">
    <name>unnamed4</name>
</geneLocation>
<evidence type="ECO:0000256" key="2">
    <source>
        <dbReference type="SAM" id="MobiDB-lite"/>
    </source>
</evidence>
<feature type="chain" id="PRO_5026769732" evidence="3">
    <location>
        <begin position="32"/>
        <end position="253"/>
    </location>
</feature>
<dbReference type="InterPro" id="IPR023220">
    <property type="entry name" value="T4SS_VirB5-domain"/>
</dbReference>
<dbReference type="Proteomes" id="UP000500767">
    <property type="component" value="Plasmid unnamed4"/>
</dbReference>
<evidence type="ECO:0000313" key="4">
    <source>
        <dbReference type="EMBL" id="QKE93774.1"/>
    </source>
</evidence>
<name>A0A6M8HYX5_9PROT</name>
<keyword evidence="1" id="KW-0175">Coiled coil</keyword>
<keyword evidence="3" id="KW-0732">Signal</keyword>
<keyword evidence="5" id="KW-1185">Reference proteome</keyword>
<dbReference type="AlphaFoldDB" id="A0A6M8HYX5"/>
<dbReference type="Pfam" id="PF07996">
    <property type="entry name" value="T4SS"/>
    <property type="match status" value="1"/>
</dbReference>
<reference evidence="4 5" key="1">
    <citation type="journal article" date="2014" name="World J. Microbiol. Biotechnol.">
        <title>Biodiversity and physiological characteristics of Antarctic and Arctic lichens-associated bacteria.</title>
        <authorList>
            <person name="Lee Y.M."/>
            <person name="Kim E.H."/>
            <person name="Lee H.K."/>
            <person name="Hong S.G."/>
        </authorList>
    </citation>
    <scope>NUCLEOTIDE SEQUENCE [LARGE SCALE GENOMIC DNA]</scope>
    <source>
        <strain evidence="4 5">PAMC 26569</strain>
        <plasmid evidence="4">unnamed4</plasmid>
    </source>
</reference>
<keyword evidence="4" id="KW-0614">Plasmid</keyword>
<dbReference type="Gene3D" id="1.20.58.430">
    <property type="entry name" value="Type IV secretion system, VirB5-domain"/>
    <property type="match status" value="1"/>
</dbReference>
<feature type="region of interest" description="Disordered" evidence="2">
    <location>
        <begin position="230"/>
        <end position="253"/>
    </location>
</feature>
<dbReference type="InterPro" id="IPR014158">
    <property type="entry name" value="T4SS_VirB5"/>
</dbReference>
<accession>A0A6M8HYX5</accession>